<evidence type="ECO:0000256" key="3">
    <source>
        <dbReference type="ARBA" id="ARBA00022737"/>
    </source>
</evidence>
<keyword evidence="4" id="KW-0547">Nucleotide-binding</keyword>
<evidence type="ECO:0000256" key="6">
    <source>
        <dbReference type="ARBA" id="ARBA00022769"/>
    </source>
</evidence>
<reference evidence="12" key="1">
    <citation type="journal article" date="2015" name="Nature">
        <title>Complex archaea that bridge the gap between prokaryotes and eukaryotes.</title>
        <authorList>
            <person name="Spang A."/>
            <person name="Saw J.H."/>
            <person name="Jorgensen S.L."/>
            <person name="Zaremba-Niedzwiedzka K."/>
            <person name="Martijn J."/>
            <person name="Lind A.E."/>
            <person name="van Eijk R."/>
            <person name="Schleper C."/>
            <person name="Guy L."/>
            <person name="Ettema T.J."/>
        </authorList>
    </citation>
    <scope>NUCLEOTIDE SEQUENCE</scope>
</reference>
<dbReference type="GO" id="GO:0004518">
    <property type="term" value="F:nuclease activity"/>
    <property type="evidence" value="ECO:0007669"/>
    <property type="project" value="UniProtKB-KW"/>
</dbReference>
<dbReference type="GO" id="GO:0016887">
    <property type="term" value="F:ATP hydrolysis activity"/>
    <property type="evidence" value="ECO:0007669"/>
    <property type="project" value="InterPro"/>
</dbReference>
<sequence length="200" mass="22390">MEIKNISSGYGKKQVLYDISIQVNKGEVVLLTGGNGSGKSTLALETLYRVLAQRLYHARTPVGAYSSITGLEHIDKVVNIDQSPIGRTPRSNPGTYTGVFTYIRELFSRTVESRMRGYKPGRFSFNVKGGRCEACSGDGIIKIEMHFLPDVYVTCDVCRGKRYNRETLEIKYKGKNIADVLDMTVNQSLNFFQNITNIKT</sequence>
<keyword evidence="6" id="KW-0228">DNA excision</keyword>
<keyword evidence="10" id="KW-0234">DNA repair</keyword>
<evidence type="ECO:0000256" key="7">
    <source>
        <dbReference type="ARBA" id="ARBA00022840"/>
    </source>
</evidence>
<evidence type="ECO:0000256" key="5">
    <source>
        <dbReference type="ARBA" id="ARBA00022763"/>
    </source>
</evidence>
<comment type="subcellular location">
    <subcellularLocation>
        <location evidence="1">Cytoplasm</location>
    </subcellularLocation>
</comment>
<dbReference type="PANTHER" id="PTHR43152:SF3">
    <property type="entry name" value="UVRABC SYSTEM PROTEIN A"/>
    <property type="match status" value="1"/>
</dbReference>
<dbReference type="InterPro" id="IPR003439">
    <property type="entry name" value="ABC_transporter-like_ATP-bd"/>
</dbReference>
<evidence type="ECO:0000256" key="1">
    <source>
        <dbReference type="ARBA" id="ARBA00004496"/>
    </source>
</evidence>
<proteinExistence type="predicted"/>
<keyword evidence="9" id="KW-0238">DNA-binding</keyword>
<accession>A0A0F9BZS3</accession>
<feature type="non-terminal residue" evidence="12">
    <location>
        <position position="200"/>
    </location>
</feature>
<evidence type="ECO:0000259" key="11">
    <source>
        <dbReference type="Pfam" id="PF00005"/>
    </source>
</evidence>
<comment type="caution">
    <text evidence="12">The sequence shown here is derived from an EMBL/GenBank/DDBJ whole genome shotgun (WGS) entry which is preliminary data.</text>
</comment>
<organism evidence="12">
    <name type="scientific">marine sediment metagenome</name>
    <dbReference type="NCBI Taxonomy" id="412755"/>
    <lineage>
        <taxon>unclassified sequences</taxon>
        <taxon>metagenomes</taxon>
        <taxon>ecological metagenomes</taxon>
    </lineage>
</organism>
<dbReference type="GO" id="GO:0006281">
    <property type="term" value="P:DNA repair"/>
    <property type="evidence" value="ECO:0007669"/>
    <property type="project" value="UniProtKB-KW"/>
</dbReference>
<evidence type="ECO:0000256" key="8">
    <source>
        <dbReference type="ARBA" id="ARBA00022881"/>
    </source>
</evidence>
<dbReference type="GO" id="GO:0005737">
    <property type="term" value="C:cytoplasm"/>
    <property type="evidence" value="ECO:0007669"/>
    <property type="project" value="UniProtKB-SubCell"/>
</dbReference>
<dbReference type="GO" id="GO:0005524">
    <property type="term" value="F:ATP binding"/>
    <property type="evidence" value="ECO:0007669"/>
    <property type="project" value="UniProtKB-KW"/>
</dbReference>
<keyword evidence="7" id="KW-0067">ATP-binding</keyword>
<dbReference type="EMBL" id="LAZR01035483">
    <property type="protein sequence ID" value="KKL27389.1"/>
    <property type="molecule type" value="Genomic_DNA"/>
</dbReference>
<gene>
    <name evidence="12" type="ORF">LCGC14_2385650</name>
</gene>
<feature type="domain" description="ABC transporter" evidence="11">
    <location>
        <begin position="17"/>
        <end position="43"/>
    </location>
</feature>
<name>A0A0F9BZS3_9ZZZZ</name>
<evidence type="ECO:0000256" key="2">
    <source>
        <dbReference type="ARBA" id="ARBA00022490"/>
    </source>
</evidence>
<evidence type="ECO:0000313" key="12">
    <source>
        <dbReference type="EMBL" id="KKL27389.1"/>
    </source>
</evidence>
<evidence type="ECO:0000256" key="10">
    <source>
        <dbReference type="ARBA" id="ARBA00023204"/>
    </source>
</evidence>
<keyword evidence="8" id="KW-0267">Excision nuclease</keyword>
<dbReference type="Gene3D" id="3.40.50.300">
    <property type="entry name" value="P-loop containing nucleotide triphosphate hydrolases"/>
    <property type="match status" value="1"/>
</dbReference>
<dbReference type="InterPro" id="IPR027417">
    <property type="entry name" value="P-loop_NTPase"/>
</dbReference>
<dbReference type="Pfam" id="PF00005">
    <property type="entry name" value="ABC_tran"/>
    <property type="match status" value="1"/>
</dbReference>
<dbReference type="SUPFAM" id="SSF52540">
    <property type="entry name" value="P-loop containing nucleoside triphosphate hydrolases"/>
    <property type="match status" value="1"/>
</dbReference>
<keyword evidence="2" id="KW-0963">Cytoplasm</keyword>
<evidence type="ECO:0000256" key="9">
    <source>
        <dbReference type="ARBA" id="ARBA00023125"/>
    </source>
</evidence>
<dbReference type="PANTHER" id="PTHR43152">
    <property type="entry name" value="UVRABC SYSTEM PROTEIN A"/>
    <property type="match status" value="1"/>
</dbReference>
<dbReference type="GO" id="GO:0003677">
    <property type="term" value="F:DNA binding"/>
    <property type="evidence" value="ECO:0007669"/>
    <property type="project" value="UniProtKB-KW"/>
</dbReference>
<keyword evidence="5" id="KW-0227">DNA damage</keyword>
<keyword evidence="3" id="KW-0677">Repeat</keyword>
<dbReference type="Gene3D" id="1.20.1580.10">
    <property type="entry name" value="ABC transporter ATPase like domain"/>
    <property type="match status" value="1"/>
</dbReference>
<dbReference type="AlphaFoldDB" id="A0A0F9BZS3"/>
<evidence type="ECO:0000256" key="4">
    <source>
        <dbReference type="ARBA" id="ARBA00022741"/>
    </source>
</evidence>
<protein>
    <recommendedName>
        <fullName evidence="11">ABC transporter domain-containing protein</fullName>
    </recommendedName>
</protein>